<dbReference type="PANTHER" id="PTHR43294">
    <property type="entry name" value="SODIUM/POTASSIUM-TRANSPORTING ATPASE SUBUNIT ALPHA"/>
    <property type="match status" value="1"/>
</dbReference>
<feature type="region of interest" description="Disordered" evidence="11">
    <location>
        <begin position="1"/>
        <end position="47"/>
    </location>
</feature>
<comment type="caution">
    <text evidence="14">The sequence shown here is derived from an EMBL/GenBank/DDBJ whole genome shotgun (WGS) entry which is preliminary data.</text>
</comment>
<dbReference type="SFLD" id="SFLDG00002">
    <property type="entry name" value="C1.7:_P-type_atpase_like"/>
    <property type="match status" value="1"/>
</dbReference>
<dbReference type="InterPro" id="IPR023298">
    <property type="entry name" value="ATPase_P-typ_TM_dom_sf"/>
</dbReference>
<keyword evidence="2" id="KW-1003">Cell membrane</keyword>
<keyword evidence="5" id="KW-0547">Nucleotide-binding</keyword>
<dbReference type="InterPro" id="IPR004014">
    <property type="entry name" value="ATPase_P-typ_cation-transptr_N"/>
</dbReference>
<reference evidence="14 15" key="1">
    <citation type="journal article" date="2018" name="Sci. Rep.">
        <title>Raphidocelis subcapitata (=Pseudokirchneriella subcapitata) provides an insight into genome evolution and environmental adaptations in the Sphaeropleales.</title>
        <authorList>
            <person name="Suzuki S."/>
            <person name="Yamaguchi H."/>
            <person name="Nakajima N."/>
            <person name="Kawachi M."/>
        </authorList>
    </citation>
    <scope>NUCLEOTIDE SEQUENCE [LARGE SCALE GENOMIC DNA]</scope>
    <source>
        <strain evidence="14 15">NIES-35</strain>
    </source>
</reference>
<evidence type="ECO:0000256" key="12">
    <source>
        <dbReference type="SAM" id="Phobius"/>
    </source>
</evidence>
<evidence type="ECO:0000256" key="7">
    <source>
        <dbReference type="ARBA" id="ARBA00022842"/>
    </source>
</evidence>
<evidence type="ECO:0000256" key="6">
    <source>
        <dbReference type="ARBA" id="ARBA00022840"/>
    </source>
</evidence>
<dbReference type="GO" id="GO:1990573">
    <property type="term" value="P:potassium ion import across plasma membrane"/>
    <property type="evidence" value="ECO:0007669"/>
    <property type="project" value="TreeGrafter"/>
</dbReference>
<dbReference type="FunFam" id="2.70.150.10:FF:000160">
    <property type="entry name" value="Sarcoplasmic/endoplasmic reticulum calcium ATPase 1"/>
    <property type="match status" value="1"/>
</dbReference>
<accession>A0A2V0PBN6</accession>
<feature type="transmembrane region" description="Helical" evidence="12">
    <location>
        <begin position="868"/>
        <end position="889"/>
    </location>
</feature>
<feature type="compositionally biased region" description="Low complexity" evidence="11">
    <location>
        <begin position="19"/>
        <end position="29"/>
    </location>
</feature>
<dbReference type="Gene3D" id="2.70.150.10">
    <property type="entry name" value="Calcium-transporting ATPase, cytoplasmic transduction domain A"/>
    <property type="match status" value="1"/>
</dbReference>
<evidence type="ECO:0000256" key="11">
    <source>
        <dbReference type="SAM" id="MobiDB-lite"/>
    </source>
</evidence>
<feature type="transmembrane region" description="Helical" evidence="12">
    <location>
        <begin position="965"/>
        <end position="985"/>
    </location>
</feature>
<dbReference type="GO" id="GO:0016887">
    <property type="term" value="F:ATP hydrolysis activity"/>
    <property type="evidence" value="ECO:0007669"/>
    <property type="project" value="InterPro"/>
</dbReference>
<feature type="compositionally biased region" description="Low complexity" evidence="11">
    <location>
        <begin position="1056"/>
        <end position="1073"/>
    </location>
</feature>
<keyword evidence="4 12" id="KW-0812">Transmembrane</keyword>
<dbReference type="InterPro" id="IPR018303">
    <property type="entry name" value="ATPase_P-typ_P_site"/>
</dbReference>
<feature type="transmembrane region" description="Helical" evidence="12">
    <location>
        <begin position="129"/>
        <end position="151"/>
    </location>
</feature>
<comment type="subcellular location">
    <subcellularLocation>
        <location evidence="1">Cell membrane</location>
        <topology evidence="1">Multi-pass membrane protein</topology>
    </subcellularLocation>
</comment>
<keyword evidence="9 12" id="KW-1133">Transmembrane helix</keyword>
<dbReference type="Gene3D" id="1.20.1110.10">
    <property type="entry name" value="Calcium-transporting ATPase, transmembrane domain"/>
    <property type="match status" value="1"/>
</dbReference>
<dbReference type="PANTHER" id="PTHR43294:SF21">
    <property type="entry name" value="CATION TRANSPORTING ATPASE"/>
    <property type="match status" value="1"/>
</dbReference>
<dbReference type="InterPro" id="IPR059000">
    <property type="entry name" value="ATPase_P-type_domA"/>
</dbReference>
<dbReference type="EMBL" id="BDRX01000078">
    <property type="protein sequence ID" value="GBF96342.1"/>
    <property type="molecule type" value="Genomic_DNA"/>
</dbReference>
<dbReference type="GO" id="GO:0006883">
    <property type="term" value="P:intracellular sodium ion homeostasis"/>
    <property type="evidence" value="ECO:0007669"/>
    <property type="project" value="TreeGrafter"/>
</dbReference>
<dbReference type="GO" id="GO:0005391">
    <property type="term" value="F:P-type sodium:potassium-exchanging transporter activity"/>
    <property type="evidence" value="ECO:0007669"/>
    <property type="project" value="TreeGrafter"/>
</dbReference>
<dbReference type="Pfam" id="PF13246">
    <property type="entry name" value="Cation_ATPase"/>
    <property type="match status" value="1"/>
</dbReference>
<dbReference type="Pfam" id="PF08282">
    <property type="entry name" value="Hydrolase_3"/>
    <property type="match status" value="1"/>
</dbReference>
<dbReference type="Pfam" id="PF00689">
    <property type="entry name" value="Cation_ATPase_C"/>
    <property type="match status" value="1"/>
</dbReference>
<dbReference type="OrthoDB" id="116380at2759"/>
<dbReference type="STRING" id="307507.A0A2V0PBN6"/>
<feature type="transmembrane region" description="Helical" evidence="12">
    <location>
        <begin position="827"/>
        <end position="847"/>
    </location>
</feature>
<evidence type="ECO:0000313" key="14">
    <source>
        <dbReference type="EMBL" id="GBF96342.1"/>
    </source>
</evidence>
<feature type="compositionally biased region" description="Gly residues" evidence="11">
    <location>
        <begin position="1074"/>
        <end position="1089"/>
    </location>
</feature>
<feature type="transmembrane region" description="Helical" evidence="12">
    <location>
        <begin position="317"/>
        <end position="339"/>
    </location>
</feature>
<feature type="region of interest" description="Disordered" evidence="11">
    <location>
        <begin position="1027"/>
        <end position="1127"/>
    </location>
</feature>
<feature type="transmembrane region" description="Helical" evidence="12">
    <location>
        <begin position="936"/>
        <end position="953"/>
    </location>
</feature>
<keyword evidence="6" id="KW-0067">ATP-binding</keyword>
<dbReference type="PRINTS" id="PR00120">
    <property type="entry name" value="HATPASE"/>
</dbReference>
<keyword evidence="3" id="KW-0597">Phosphoprotein</keyword>
<dbReference type="InterPro" id="IPR050510">
    <property type="entry name" value="Cation_transp_ATPase_P-type"/>
</dbReference>
<evidence type="ECO:0000256" key="10">
    <source>
        <dbReference type="ARBA" id="ARBA00023136"/>
    </source>
</evidence>
<dbReference type="GO" id="GO:0005886">
    <property type="term" value="C:plasma membrane"/>
    <property type="evidence" value="ECO:0007669"/>
    <property type="project" value="UniProtKB-SubCell"/>
</dbReference>
<evidence type="ECO:0000256" key="1">
    <source>
        <dbReference type="ARBA" id="ARBA00004651"/>
    </source>
</evidence>
<evidence type="ECO:0000256" key="4">
    <source>
        <dbReference type="ARBA" id="ARBA00022692"/>
    </source>
</evidence>
<dbReference type="InterPro" id="IPR023299">
    <property type="entry name" value="ATPase_P-typ_cyto_dom_N"/>
</dbReference>
<dbReference type="Pfam" id="PF00122">
    <property type="entry name" value="E1-E2_ATPase"/>
    <property type="match status" value="1"/>
</dbReference>
<dbReference type="SFLD" id="SFLDS00003">
    <property type="entry name" value="Haloacid_Dehalogenase"/>
    <property type="match status" value="1"/>
</dbReference>
<keyword evidence="15" id="KW-1185">Reference proteome</keyword>
<evidence type="ECO:0000313" key="15">
    <source>
        <dbReference type="Proteomes" id="UP000247498"/>
    </source>
</evidence>
<feature type="compositionally biased region" description="Pro residues" evidence="11">
    <location>
        <begin position="1090"/>
        <end position="1107"/>
    </location>
</feature>
<dbReference type="PROSITE" id="PS00154">
    <property type="entry name" value="ATPASE_E1_E2"/>
    <property type="match status" value="1"/>
</dbReference>
<dbReference type="SUPFAM" id="SSF56784">
    <property type="entry name" value="HAD-like"/>
    <property type="match status" value="1"/>
</dbReference>
<gene>
    <name evidence="14" type="ORF">Rsub_09412</name>
</gene>
<name>A0A2V0PBN6_9CHLO</name>
<evidence type="ECO:0000259" key="13">
    <source>
        <dbReference type="SMART" id="SM00831"/>
    </source>
</evidence>
<proteinExistence type="predicted"/>
<dbReference type="GO" id="GO:0030007">
    <property type="term" value="P:intracellular potassium ion homeostasis"/>
    <property type="evidence" value="ECO:0007669"/>
    <property type="project" value="TreeGrafter"/>
</dbReference>
<dbReference type="GO" id="GO:0036376">
    <property type="term" value="P:sodium ion export across plasma membrane"/>
    <property type="evidence" value="ECO:0007669"/>
    <property type="project" value="TreeGrafter"/>
</dbReference>
<dbReference type="InterPro" id="IPR023214">
    <property type="entry name" value="HAD_sf"/>
</dbReference>
<dbReference type="AlphaFoldDB" id="A0A2V0PBN6"/>
<keyword evidence="10 12" id="KW-0472">Membrane</keyword>
<dbReference type="Gene3D" id="3.40.1110.10">
    <property type="entry name" value="Calcium-transporting ATPase, cytoplasmic domain N"/>
    <property type="match status" value="1"/>
</dbReference>
<keyword evidence="8" id="KW-1278">Translocase</keyword>
<dbReference type="SUPFAM" id="SSF81660">
    <property type="entry name" value="Metal cation-transporting ATPase, ATP-binding domain N"/>
    <property type="match status" value="1"/>
</dbReference>
<dbReference type="InterPro" id="IPR001757">
    <property type="entry name" value="P_typ_ATPase"/>
</dbReference>
<evidence type="ECO:0000256" key="9">
    <source>
        <dbReference type="ARBA" id="ARBA00022989"/>
    </source>
</evidence>
<dbReference type="SUPFAM" id="SSF81665">
    <property type="entry name" value="Calcium ATPase, transmembrane domain M"/>
    <property type="match status" value="1"/>
</dbReference>
<dbReference type="GO" id="GO:0005524">
    <property type="term" value="F:ATP binding"/>
    <property type="evidence" value="ECO:0007669"/>
    <property type="project" value="UniProtKB-KW"/>
</dbReference>
<feature type="transmembrane region" description="Helical" evidence="12">
    <location>
        <begin position="351"/>
        <end position="380"/>
    </location>
</feature>
<feature type="transmembrane region" description="Helical" evidence="12">
    <location>
        <begin position="901"/>
        <end position="924"/>
    </location>
</feature>
<dbReference type="Gene3D" id="3.40.50.1000">
    <property type="entry name" value="HAD superfamily/HAD-like"/>
    <property type="match status" value="1"/>
</dbReference>
<dbReference type="GO" id="GO:1902600">
    <property type="term" value="P:proton transmembrane transport"/>
    <property type="evidence" value="ECO:0007669"/>
    <property type="project" value="TreeGrafter"/>
</dbReference>
<dbReference type="Proteomes" id="UP000247498">
    <property type="component" value="Unassembled WGS sequence"/>
</dbReference>
<organism evidence="14 15">
    <name type="scientific">Raphidocelis subcapitata</name>
    <dbReference type="NCBI Taxonomy" id="307507"/>
    <lineage>
        <taxon>Eukaryota</taxon>
        <taxon>Viridiplantae</taxon>
        <taxon>Chlorophyta</taxon>
        <taxon>core chlorophytes</taxon>
        <taxon>Chlorophyceae</taxon>
        <taxon>CS clade</taxon>
        <taxon>Sphaeropleales</taxon>
        <taxon>Selenastraceae</taxon>
        <taxon>Raphidocelis</taxon>
    </lineage>
</organism>
<dbReference type="InParanoid" id="A0A2V0PBN6"/>
<dbReference type="SFLD" id="SFLDF00027">
    <property type="entry name" value="p-type_atpase"/>
    <property type="match status" value="1"/>
</dbReference>
<dbReference type="NCBIfam" id="TIGR01494">
    <property type="entry name" value="ATPase_P-type"/>
    <property type="match status" value="2"/>
</dbReference>
<dbReference type="SUPFAM" id="SSF81653">
    <property type="entry name" value="Calcium ATPase, transduction domain A"/>
    <property type="match status" value="1"/>
</dbReference>
<feature type="domain" description="Cation-transporting P-type ATPase N-terminal" evidence="13">
    <location>
        <begin position="78"/>
        <end position="153"/>
    </location>
</feature>
<dbReference type="InterPro" id="IPR036412">
    <property type="entry name" value="HAD-like_sf"/>
</dbReference>
<feature type="transmembrane region" description="Helical" evidence="12">
    <location>
        <begin position="157"/>
        <end position="173"/>
    </location>
</feature>
<dbReference type="InterPro" id="IPR008250">
    <property type="entry name" value="ATPase_P-typ_transduc_dom_A_sf"/>
</dbReference>
<dbReference type="PRINTS" id="PR00119">
    <property type="entry name" value="CATATPASE"/>
</dbReference>
<evidence type="ECO:0000256" key="2">
    <source>
        <dbReference type="ARBA" id="ARBA00022475"/>
    </source>
</evidence>
<sequence>MPHNGGDRPPPPLAKVSAGLARNSGLLRGSSGGGLSRPSRGLERGSRALEKRSVKAIARNSRADSSSEWVVDVHDEIPWHAIATAEGVAAELYTSAAAGLAPQEAARRLSEFGPNTLTQAERPGLVSKVWAQLNSTVIWILFAAAIVKGAMQSWPEFGLVLAVIVVNTAIGLFQEGRAEKAADAIKAMLSPYALAVRGGEPGTVPAAELVPGDVVLLKSGDKVPADVRLVEATNLQVQEAMLTGESVPASKSLAPSPAPAGLGDRRCMAFSATSVVSGQARGVVVATGDSAEIGQINKMVSTVDSTRNNLLHQLEILGRWLAVLVGFIALASFLLALLVRGFGVSDAFSSAVSIAVAIIPEGLPAVVTIVLAIGTTVMAANNAIIRQLPAVETLGSLNIICSDKTGTLTKNEMTVVAVRTAASLYRVSGVGYAPVGAFTLAATGADADGGGEGGGEEGPPLSEPQAAALRALLEGTVLCNDSSLSTTAAADGAAAGGGGVAYVPLGAPTEVALLTAAAKAGVDARALKAAKPRVASVPFESEHKFMATVHQEGGRRVMFVKGAPDRLLPLCATQVAADDLSAPPALLDADFWHEQQAALSKQGLRVLALCRATLPPGEDLSSLGPASLQSRQRGRLSLVLLAAILDPPRPEAIRAVAVARDAGITVKMITGDHSLTAQAIGRMLGLGGDGQVMTGPEVDRIDDTALRHVVMSCNIYARASPENKLRIVRALQENRQVVAMTGDGVNDAPALKAADVGVAMGITGTDVSKEAAKMVLADDNFASIVAAVEQGRRVWDNIRKILVFNLPVNLAQGMTVLYALIIGLPDVLLVNLVTSVTLGLALAAEPPEPDAMRRPPRRAGKRLVGKLLLWRMFFVCHVIVALVIGMFAWGVNTYTLGQRRAEAFCVLVGAQITYFVSCRFLKLSTLHPRVLRRNKVAPWSIAATAGVMVLLVMTPHLNAFFSMEALGGLAWLRAIVCMLVVYGVVEAEKALVDPFFMPILRPAFRWAEAHTPGWLSVNALNPARACGAPRTLSQRRAQKRGRHLGAEDGADKILRGGAPAEPTAAPAAPTAPTGGAGAGAGAPGGGPGGDAPPPRAPPGPGPEPAPLEPVVELAAASGGAPRGGDAP</sequence>
<dbReference type="InterPro" id="IPR044492">
    <property type="entry name" value="P_typ_ATPase_HD_dom"/>
</dbReference>
<dbReference type="InterPro" id="IPR006068">
    <property type="entry name" value="ATPase_P-typ_cation-transptr_C"/>
</dbReference>
<dbReference type="SMART" id="SM00831">
    <property type="entry name" value="Cation_ATPase_N"/>
    <property type="match status" value="1"/>
</dbReference>
<evidence type="ECO:0000256" key="5">
    <source>
        <dbReference type="ARBA" id="ARBA00022741"/>
    </source>
</evidence>
<evidence type="ECO:0000256" key="8">
    <source>
        <dbReference type="ARBA" id="ARBA00022967"/>
    </source>
</evidence>
<keyword evidence="7" id="KW-0460">Magnesium</keyword>
<dbReference type="Pfam" id="PF00690">
    <property type="entry name" value="Cation_ATPase_N"/>
    <property type="match status" value="1"/>
</dbReference>
<evidence type="ECO:0000256" key="3">
    <source>
        <dbReference type="ARBA" id="ARBA00022553"/>
    </source>
</evidence>
<protein>
    <submittedName>
        <fullName evidence="14">Carbonate dehydratase</fullName>
    </submittedName>
</protein>
<feature type="transmembrane region" description="Helical" evidence="12">
    <location>
        <begin position="801"/>
        <end position="821"/>
    </location>
</feature>
<feature type="compositionally biased region" description="Basic and acidic residues" evidence="11">
    <location>
        <begin position="1044"/>
        <end position="1054"/>
    </location>
</feature>